<name>A0A0D2VZ86_CAPO3</name>
<dbReference type="EMBL" id="KE346373">
    <property type="protein sequence ID" value="KJE97097.1"/>
    <property type="molecule type" value="Genomic_DNA"/>
</dbReference>
<organism evidence="1 2">
    <name type="scientific">Capsaspora owczarzaki (strain ATCC 30864)</name>
    <dbReference type="NCBI Taxonomy" id="595528"/>
    <lineage>
        <taxon>Eukaryota</taxon>
        <taxon>Filasterea</taxon>
        <taxon>Capsaspora</taxon>
    </lineage>
</organism>
<sequence>MADDHQLVQRRIDELTRDFAAAATLLPNAPIALTNADDTCSVLASARNALIHFVQVDPANRARLALASAATHDARCFLASHQDYVPYHLQEAQLHSAVPSGALNASTAPMVLSYLPLTLLVQRLLLPEWIAGMDVNAVYKLDLVNSIARSEQVWLNSERWMDEHLASAAAWDASTAAQYVKFGLQARSDQRERQWLALWLTFHPIQTTRLLLAVSDLDSSLFVRYTSLMQAVEAGRVISPSLRRLLCSSQSSAGARDVDRIAAILGAWTPGHPVESVTDCTDIMWNQSLALEDSSFANLSTKDLEGMGRELVDLLDDVPSKFHSVILASIARLLGHLTTTISSLPSEASTETARLGSLCALIITRLISQLYSVEYDCVHASLGITLTLDASSLAVKISAVLVAPPTRSLIWAIRGLFGQSARLIALAACLRAGLQWPSRLLVGQISALQLVFSVLCLKAPTNPSEHDQAGIDAAHDDFRRHVPGFGAFQRSESGFRI</sequence>
<dbReference type="AlphaFoldDB" id="A0A0D2VZ86"/>
<reference evidence="2" key="1">
    <citation type="submission" date="2011-02" db="EMBL/GenBank/DDBJ databases">
        <title>The Genome Sequence of Capsaspora owczarzaki ATCC 30864.</title>
        <authorList>
            <person name="Russ C."/>
            <person name="Cuomo C."/>
            <person name="Burger G."/>
            <person name="Gray M.W."/>
            <person name="Holland P.W.H."/>
            <person name="King N."/>
            <person name="Lang F.B.F."/>
            <person name="Roger A.J."/>
            <person name="Ruiz-Trillo I."/>
            <person name="Young S.K."/>
            <person name="Zeng Q."/>
            <person name="Gargeya S."/>
            <person name="Alvarado L."/>
            <person name="Berlin A."/>
            <person name="Chapman S.B."/>
            <person name="Chen Z."/>
            <person name="Freedman E."/>
            <person name="Gellesch M."/>
            <person name="Goldberg J."/>
            <person name="Griggs A."/>
            <person name="Gujja S."/>
            <person name="Heilman E."/>
            <person name="Heiman D."/>
            <person name="Howarth C."/>
            <person name="Mehta T."/>
            <person name="Neiman D."/>
            <person name="Pearson M."/>
            <person name="Roberts A."/>
            <person name="Saif S."/>
            <person name="Shea T."/>
            <person name="Shenoy N."/>
            <person name="Sisk P."/>
            <person name="Stolte C."/>
            <person name="Sykes S."/>
            <person name="White J."/>
            <person name="Yandava C."/>
            <person name="Haas B."/>
            <person name="Nusbaum C."/>
            <person name="Birren B."/>
        </authorList>
    </citation>
    <scope>NUCLEOTIDE SEQUENCE</scope>
    <source>
        <strain evidence="2">ATCC 30864</strain>
    </source>
</reference>
<accession>A0A0D2VZ86</accession>
<keyword evidence="2" id="KW-1185">Reference proteome</keyword>
<dbReference type="Proteomes" id="UP000008743">
    <property type="component" value="Unassembled WGS sequence"/>
</dbReference>
<dbReference type="InParanoid" id="A0A0D2VZ86"/>
<evidence type="ECO:0000313" key="2">
    <source>
        <dbReference type="Proteomes" id="UP000008743"/>
    </source>
</evidence>
<protein>
    <submittedName>
        <fullName evidence="1">Uncharacterized protein</fullName>
    </submittedName>
</protein>
<gene>
    <name evidence="1" type="ORF">CAOG_007567</name>
</gene>
<evidence type="ECO:0000313" key="1">
    <source>
        <dbReference type="EMBL" id="KJE97097.1"/>
    </source>
</evidence>
<proteinExistence type="predicted"/>